<evidence type="ECO:0000313" key="2">
    <source>
        <dbReference type="Proteomes" id="UP001061302"/>
    </source>
</evidence>
<dbReference type="SUPFAM" id="SSF69279">
    <property type="entry name" value="Phage tail proteins"/>
    <property type="match status" value="1"/>
</dbReference>
<dbReference type="Pfam" id="PF05954">
    <property type="entry name" value="Phage_GPD"/>
    <property type="match status" value="1"/>
</dbReference>
<organism evidence="1 2">
    <name type="scientific">Chitiniphilus purpureus</name>
    <dbReference type="NCBI Taxonomy" id="2981137"/>
    <lineage>
        <taxon>Bacteria</taxon>
        <taxon>Pseudomonadati</taxon>
        <taxon>Pseudomonadota</taxon>
        <taxon>Betaproteobacteria</taxon>
        <taxon>Neisseriales</taxon>
        <taxon>Chitinibacteraceae</taxon>
        <taxon>Chitiniphilus</taxon>
    </lineage>
</organism>
<proteinExistence type="predicted"/>
<accession>A0ABY6DJZ7</accession>
<sequence>MSLTLLQANTPTFSVDGERRASLSLDVRRLEIDEDVYGMKRLSARFVAWGPREDQQGETELYLDGRVFDFGRRLSVALGPQGGACTVFDGKVSAIEARYREGAEPEALVFAEDALAALRLTRRSKTWERVSDADIARSIAAEHGLIPDVDADGPTYPVVQQFNQSDLAFLRERARLIAAELWTLDGKLGFKRRDRRGGSGIELINGADLVELQIRADLAHQRSATHVTGYDVAARDGIDGTVEGDVARAEAPRGRLGSAVLAALGDYPGWRTREVPLDSDAARAWAQAQQLQRARGFVAVRGITSGTPQLAVGATVTLARVAAPFAGGGYHVTRVRHSYDEIDGHRTLFEAERPYLETP</sequence>
<keyword evidence="2" id="KW-1185">Reference proteome</keyword>
<dbReference type="Proteomes" id="UP001061302">
    <property type="component" value="Chromosome"/>
</dbReference>
<dbReference type="RefSeq" id="WP_263123988.1">
    <property type="nucleotide sequence ID" value="NZ_CP106753.1"/>
</dbReference>
<name>A0ABY6DJZ7_9NEIS</name>
<evidence type="ECO:0000313" key="1">
    <source>
        <dbReference type="EMBL" id="UXY14685.1"/>
    </source>
</evidence>
<protein>
    <submittedName>
        <fullName evidence="1">Contractile injection system protein, VgrG/Pvc8 family</fullName>
    </submittedName>
</protein>
<dbReference type="EMBL" id="CP106753">
    <property type="protein sequence ID" value="UXY14685.1"/>
    <property type="molecule type" value="Genomic_DNA"/>
</dbReference>
<reference evidence="1" key="1">
    <citation type="submission" date="2022-10" db="EMBL/GenBank/DDBJ databases">
        <title>Chitiniphilus purpureus sp. nov., a novel chitin-degrading bacterium isolated from crawfish pond sediment.</title>
        <authorList>
            <person name="Li K."/>
        </authorList>
    </citation>
    <scope>NUCLEOTIDE SEQUENCE</scope>
    <source>
        <strain evidence="1">CD1</strain>
    </source>
</reference>
<gene>
    <name evidence="1" type="ORF">N8I74_15375</name>
</gene>